<dbReference type="Pfam" id="PF00004">
    <property type="entry name" value="AAA"/>
    <property type="match status" value="3"/>
</dbReference>
<evidence type="ECO:0000256" key="4">
    <source>
        <dbReference type="SAM" id="Coils"/>
    </source>
</evidence>
<dbReference type="CDD" id="cd17936">
    <property type="entry name" value="EEXXEc_NFX1"/>
    <property type="match status" value="1"/>
</dbReference>
<dbReference type="FunFam" id="1.10.8.60:FF:000160">
    <property type="entry name" value="WGS project CABT00000000 data, contig 2.55"/>
    <property type="match status" value="1"/>
</dbReference>
<evidence type="ECO:0000259" key="6">
    <source>
        <dbReference type="SMART" id="SM00382"/>
    </source>
</evidence>
<feature type="region of interest" description="Disordered" evidence="5">
    <location>
        <begin position="1206"/>
        <end position="1258"/>
    </location>
</feature>
<dbReference type="SMART" id="SM00382">
    <property type="entry name" value="AAA"/>
    <property type="match status" value="4"/>
</dbReference>
<dbReference type="STRING" id="1314800.A0A1B7MUL2"/>
<sequence length="2327" mass="258078">MSDRRATLLNKRFYDVLKGEVPIEPRNCHLFLDAICSQPDVALCINKIVGFPKGPSLVQEAMRLDLSLEFMNGIGATVLVYLLQATSISSSVLDHLFINIVEPDFFWSAFSHAFSRGELLEKAQLAFATLLLRLLNLSNHDKSHYLELAGRSNVLPKLTSSANLDVRLIGEKIKHILSMYSSSAPPAGANGPGGRHDNDPPNFRDIAILPTADEIRSKQVPFLRRSSELEDASGESTRVADYLDNTFRLLREDMIAEMREELQALEGGKVKRRRANVIDGVVFNGVYYGANDRKMLWGIKFKCIEDLPSLKKIPLKDRKAYLTDDHAGCKILRHQSLICVVADGEVVGFGTVNRVEDLLALGPPTVVIQLDGRASTSRTILQLRNAKHVKLLQIDTAIFAFEPVLRALQKTQHIPVSDELLFWKRGVALQSPPQMADDVIEAIDINHSGNLQHLLQTPNPINLDRSQALSILSGLTQRVSLIQGPPGTGKSFVGALLAKALHNFTKRTILVVCYTNHALDQFLEDLRKIGIPDTNIVRLGGRAKPQLAHLNLFHASQRTSQPSRTKADWTMIDELKGRLQHLCGRLDKSVAEFLASRVSYKDILMHIEFEDEDHFEAFLVPTSDDGMAVMGRRGRKVDTTYLIEQWHKGYDAGIFKKAAHLQTATAKRIWNTPSPVRQNMMAKWTEELQKQMADDIGSVGREYNNCQMQLTQKNGESLVTTLKSKRIVACTTTGAAKFTEELRTAAPDVLLVEEAGEILESHILTAIGENTRQLILIGDHKQLRPKVNSYPLQVESEQGYDLNRSLFERLVLKGFPHATLTQQHRMRPEISALVRELTYPELTDAPSTHGRDDIRGLQDNIIFVNHAHPEDNEVKISDRGDSGSPTSKENSYEVGMVLKIVRYLAQQGYGTDNIVILTPYLGQLYKLREALKTDNDPVLNDLDSYDLVRAGLLSPDDAKASKRKIKLATIDNYQGEESDIVVASLTRSNSDSAIGFMKSPERLNVLLSRARNGFILIGNMDTFQSKSPLWDHLFNILKQAAHIYEGFPVKCERHPLRKAILRAANDFDDQCPDGGCAEPCGAMLNCKVHPCPSKCHQLSDHSKALCQQWIFGKCAANIHKASWKCHQGPRTKCNPCEKDAERIQKQLLHDALFQEKRDAEQAAHDARMAEKDAELKAEVEVIADANTAKQREAMIKQKEREIQEAKIRVQKTSGPSKDTGGKTSQSTSPSQQQSSDPLSTPSQGPGSQRSSAARDDWESQKRLLGEQNDAIDSIMAMTGLEAVKSQVLQTKDKLDMLKRQGVPANKERMNLALLGNPGTGKTTIARLYAQFLESIQVLPGNAFKETTGASLAHDGVSGAKKLIEDAMKVGGGAIFIDEAYQLVSGHNGGGDVLDFLLAEMENRVGSLVFILAGYSRQMEKFFNHNPGLPSRVPHTFTFEDYADEELLDMLANLVEKQYRGQMKVEEGIRGLYGRIAVQRLGRGRGRDGFGNARALQNMFAQIRQRQAARVAKARKSGPPPDDFLLTKEDLIGPDPDTVLPHCPSWTKLQKLTGLGSVKQSVNNLFNLIRTNYHRELTEKRPLDMTLNRVFLGSPGTGKTTVAKLYGQALADLGLLSNGEVVVKNPSDFVGQHLGHSEKNTKAILESTVGKVLVIDEAYMLYSKNGGNQDPYKTAVIDTMVAEIQNVPGDDRCVLLLGYKEQMEDMFKHVNPGFARRFAIEDAFMFEDFTEPQLQEIFERKLKDQDLSATDKAKQVALGVLSRRKNRPNFGNGGEVENMLTFAKDRYLKRQASKPSNLSLDIVFEPEDFDPEWDRDQHAAANLPKLFEDMVGCEAVVQRLEDYQNMAQGMKASGINISEQIPTSFVFKGPPGTGKTTIARKFGQVYYDMGFLASTELVECSASDLVGEYVGQTGPKTRNLFEKAIGKVLFVDEAYRLSQGHFAQEAIDEVVGLMTNEKFKGKMVIILAGYEKEMNQLLGANPGLSSRFSEEFILPNMSASRCLKLLDKELRQSKVVLDGLSDSSSLMYEDMLNIITDMASLDNWGNARDVKSIANKLARPAFISAGKAPGGPLAVPPEEALRIMRNVLSEQRDRLVLPNKSVSSAPDTSNLPVATSRNSAPPPPSTSQSISTTAPPKPSATTAPPRKVKQQRPKPPPSTKESSPNTTASSQTIDHAQRDPGVDDATWVRLQADKAAAEAAEKHAAEELRKRHIAQQSALKKLRDAQAAAEKLAQKVAEDNAAAVAELMRQREEARIRELQAKAAQEKALAAWREKQQEEERRKREEAKVQQKLRQMGVCIAGFQWIKQSGGYRCAGGSHFISDAQLGI</sequence>
<evidence type="ECO:0000256" key="3">
    <source>
        <dbReference type="ARBA" id="ARBA00022840"/>
    </source>
</evidence>
<dbReference type="InterPro" id="IPR041627">
    <property type="entry name" value="AAA_lid_6"/>
</dbReference>
<feature type="domain" description="AAA+ ATPase" evidence="6">
    <location>
        <begin position="1585"/>
        <end position="1723"/>
    </location>
</feature>
<keyword evidence="2" id="KW-0547">Nucleotide-binding</keyword>
<protein>
    <submittedName>
        <fullName evidence="7">p-loop containing nucleoside triphosphate hydrolase protein</fullName>
    </submittedName>
</protein>
<evidence type="ECO:0000313" key="7">
    <source>
        <dbReference type="EMBL" id="OAX36260.1"/>
    </source>
</evidence>
<dbReference type="PANTHER" id="PTHR43392">
    <property type="entry name" value="AAA-TYPE ATPASE FAMILY PROTEIN / ANKYRIN REPEAT FAMILY PROTEIN"/>
    <property type="match status" value="1"/>
</dbReference>
<dbReference type="OrthoDB" id="2423195at2759"/>
<dbReference type="Pfam" id="PF13086">
    <property type="entry name" value="AAA_11"/>
    <property type="match status" value="1"/>
</dbReference>
<keyword evidence="3" id="KW-0067">ATP-binding</keyword>
<dbReference type="CDD" id="cd18808">
    <property type="entry name" value="SF1_C_Upf1"/>
    <property type="match status" value="1"/>
</dbReference>
<comment type="similarity">
    <text evidence="1">Belongs to the CbxX/CfxQ family.</text>
</comment>
<proteinExistence type="inferred from homology"/>
<dbReference type="GO" id="GO:0004386">
    <property type="term" value="F:helicase activity"/>
    <property type="evidence" value="ECO:0007669"/>
    <property type="project" value="InterPro"/>
</dbReference>
<evidence type="ECO:0000256" key="2">
    <source>
        <dbReference type="ARBA" id="ARBA00022741"/>
    </source>
</evidence>
<dbReference type="SUPFAM" id="SSF52540">
    <property type="entry name" value="P-loop containing nucleoside triphosphate hydrolases"/>
    <property type="match status" value="4"/>
</dbReference>
<dbReference type="InParanoid" id="A0A1B7MUL2"/>
<keyword evidence="4" id="KW-0175">Coiled coil</keyword>
<dbReference type="CDD" id="cd06008">
    <property type="entry name" value="NF-X1-zinc-finger"/>
    <property type="match status" value="1"/>
</dbReference>
<dbReference type="GO" id="GO:0005524">
    <property type="term" value="F:ATP binding"/>
    <property type="evidence" value="ECO:0007669"/>
    <property type="project" value="UniProtKB-KW"/>
</dbReference>
<dbReference type="InterPro" id="IPR003959">
    <property type="entry name" value="ATPase_AAA_core"/>
</dbReference>
<reference evidence="7 8" key="1">
    <citation type="submission" date="2016-06" db="EMBL/GenBank/DDBJ databases">
        <title>Comparative genomics of the ectomycorrhizal sister species Rhizopogon vinicolor and Rhizopogon vesiculosus (Basidiomycota: Boletales) reveals a divergence of the mating type B locus.</title>
        <authorList>
            <consortium name="DOE Joint Genome Institute"/>
            <person name="Mujic A.B."/>
            <person name="Kuo A."/>
            <person name="Tritt A."/>
            <person name="Lipzen A."/>
            <person name="Chen C."/>
            <person name="Johnson J."/>
            <person name="Sharma A."/>
            <person name="Barry K."/>
            <person name="Grigoriev I.V."/>
            <person name="Spatafora J.W."/>
        </authorList>
    </citation>
    <scope>NUCLEOTIDE SEQUENCE [LARGE SCALE GENOMIC DNA]</scope>
    <source>
        <strain evidence="7 8">AM-OR11-026</strain>
    </source>
</reference>
<dbReference type="InterPro" id="IPR000641">
    <property type="entry name" value="CbxX/CfxQ"/>
</dbReference>
<feature type="compositionally biased region" description="Low complexity" evidence="5">
    <location>
        <begin position="1223"/>
        <end position="1243"/>
    </location>
</feature>
<dbReference type="Pfam" id="PF17866">
    <property type="entry name" value="AAA_lid_6"/>
    <property type="match status" value="2"/>
</dbReference>
<keyword evidence="8" id="KW-1185">Reference proteome</keyword>
<feature type="domain" description="AAA+ ATPase" evidence="6">
    <location>
        <begin position="1860"/>
        <end position="1997"/>
    </location>
</feature>
<feature type="domain" description="AAA+ ATPase" evidence="6">
    <location>
        <begin position="1307"/>
        <end position="1459"/>
    </location>
</feature>
<name>A0A1B7MUL2_9AGAM</name>
<dbReference type="InterPro" id="IPR003593">
    <property type="entry name" value="AAA+_ATPase"/>
</dbReference>
<feature type="region of interest" description="Disordered" evidence="5">
    <location>
        <begin position="2097"/>
        <end position="2179"/>
    </location>
</feature>
<organism evidence="7 8">
    <name type="scientific">Rhizopogon vinicolor AM-OR11-026</name>
    <dbReference type="NCBI Taxonomy" id="1314800"/>
    <lineage>
        <taxon>Eukaryota</taxon>
        <taxon>Fungi</taxon>
        <taxon>Dikarya</taxon>
        <taxon>Basidiomycota</taxon>
        <taxon>Agaricomycotina</taxon>
        <taxon>Agaricomycetes</taxon>
        <taxon>Agaricomycetidae</taxon>
        <taxon>Boletales</taxon>
        <taxon>Suillineae</taxon>
        <taxon>Rhizopogonaceae</taxon>
        <taxon>Rhizopogon</taxon>
    </lineage>
</organism>
<dbReference type="Gene3D" id="3.40.50.300">
    <property type="entry name" value="P-loop containing nucleotide triphosphate hydrolases"/>
    <property type="match status" value="6"/>
</dbReference>
<dbReference type="InterPro" id="IPR050773">
    <property type="entry name" value="CbxX/CfxQ_RuBisCO_ESX"/>
</dbReference>
<feature type="compositionally biased region" description="Polar residues" evidence="5">
    <location>
        <begin position="2099"/>
        <end position="2117"/>
    </location>
</feature>
<dbReference type="PRINTS" id="PR00819">
    <property type="entry name" value="CBXCFQXSUPER"/>
</dbReference>
<dbReference type="EMBL" id="KV448430">
    <property type="protein sequence ID" value="OAX36260.1"/>
    <property type="molecule type" value="Genomic_DNA"/>
</dbReference>
<dbReference type="FunFam" id="3.40.50.300:FF:000216">
    <property type="entry name" value="Type VII secretion ATPase EccA"/>
    <property type="match status" value="3"/>
</dbReference>
<evidence type="ECO:0000256" key="5">
    <source>
        <dbReference type="SAM" id="MobiDB-lite"/>
    </source>
</evidence>
<accession>A0A1B7MUL2</accession>
<dbReference type="CDD" id="cd00009">
    <property type="entry name" value="AAA"/>
    <property type="match status" value="2"/>
</dbReference>
<dbReference type="InterPro" id="IPR041677">
    <property type="entry name" value="DNA2/NAM7_AAA_11"/>
</dbReference>
<gene>
    <name evidence="7" type="ORF">K503DRAFT_802175</name>
</gene>
<feature type="domain" description="AAA+ ATPase" evidence="6">
    <location>
        <begin position="476"/>
        <end position="890"/>
    </location>
</feature>
<feature type="compositionally biased region" description="Low complexity" evidence="5">
    <location>
        <begin position="2125"/>
        <end position="2144"/>
    </location>
</feature>
<dbReference type="InterPro" id="IPR041679">
    <property type="entry name" value="DNA2/NAM7-like_C"/>
</dbReference>
<evidence type="ECO:0000313" key="8">
    <source>
        <dbReference type="Proteomes" id="UP000092154"/>
    </source>
</evidence>
<keyword evidence="7" id="KW-0378">Hydrolase</keyword>
<dbReference type="FunFam" id="3.40.50.300:FF:001660">
    <property type="entry name" value="NF-X1 finger and helicase protein, putative"/>
    <property type="match status" value="1"/>
</dbReference>
<dbReference type="Gene3D" id="1.10.8.60">
    <property type="match status" value="2"/>
</dbReference>
<dbReference type="PANTHER" id="PTHR43392:SF2">
    <property type="entry name" value="AAA-TYPE ATPASE FAMILY PROTEIN _ ANKYRIN REPEAT FAMILY PROTEIN"/>
    <property type="match status" value="1"/>
</dbReference>
<evidence type="ECO:0000256" key="1">
    <source>
        <dbReference type="ARBA" id="ARBA00010378"/>
    </source>
</evidence>
<dbReference type="InterPro" id="IPR047187">
    <property type="entry name" value="SF1_C_Upf1"/>
</dbReference>
<dbReference type="InterPro" id="IPR027417">
    <property type="entry name" value="P-loop_NTPase"/>
</dbReference>
<dbReference type="GO" id="GO:0016887">
    <property type="term" value="F:ATP hydrolysis activity"/>
    <property type="evidence" value="ECO:0007669"/>
    <property type="project" value="InterPro"/>
</dbReference>
<dbReference type="Proteomes" id="UP000092154">
    <property type="component" value="Unassembled WGS sequence"/>
</dbReference>
<dbReference type="Pfam" id="PF13087">
    <property type="entry name" value="AAA_12"/>
    <property type="match status" value="1"/>
</dbReference>
<feature type="coiled-coil region" evidence="4">
    <location>
        <begin position="2204"/>
        <end position="2294"/>
    </location>
</feature>